<dbReference type="OrthoDB" id="2121828at2759"/>
<feature type="domain" description="Plastocyanin-like" evidence="1">
    <location>
        <begin position="7"/>
        <end position="72"/>
    </location>
</feature>
<dbReference type="AlphaFoldDB" id="A0A835LPQ8"/>
<protein>
    <recommendedName>
        <fullName evidence="1">Plastocyanin-like domain-containing protein</fullName>
    </recommendedName>
</protein>
<evidence type="ECO:0000313" key="3">
    <source>
        <dbReference type="Proteomes" id="UP000631114"/>
    </source>
</evidence>
<comment type="caution">
    <text evidence="2">The sequence shown here is derived from an EMBL/GenBank/DDBJ whole genome shotgun (WGS) entry which is preliminary data.</text>
</comment>
<evidence type="ECO:0000313" key="2">
    <source>
        <dbReference type="EMBL" id="KAF9603503.1"/>
    </source>
</evidence>
<proteinExistence type="predicted"/>
<accession>A0A835LPQ8</accession>
<dbReference type="EMBL" id="JADFTS010000006">
    <property type="protein sequence ID" value="KAF9603503.1"/>
    <property type="molecule type" value="Genomic_DNA"/>
</dbReference>
<name>A0A835LPQ8_9MAGN</name>
<reference evidence="2 3" key="1">
    <citation type="submission" date="2020-10" db="EMBL/GenBank/DDBJ databases">
        <title>The Coptis chinensis genome and diversification of protoberbering-type alkaloids.</title>
        <authorList>
            <person name="Wang B."/>
            <person name="Shu S."/>
            <person name="Song C."/>
            <person name="Liu Y."/>
        </authorList>
    </citation>
    <scope>NUCLEOTIDE SEQUENCE [LARGE SCALE GENOMIC DNA]</scope>
    <source>
        <strain evidence="2">HL-2020</strain>
        <tissue evidence="2">Leaf</tissue>
    </source>
</reference>
<keyword evidence="3" id="KW-1185">Reference proteome</keyword>
<dbReference type="Proteomes" id="UP000631114">
    <property type="component" value="Unassembled WGS sequence"/>
</dbReference>
<dbReference type="Pfam" id="PF00394">
    <property type="entry name" value="Cu-oxidase"/>
    <property type="match status" value="1"/>
</dbReference>
<sequence>MQVLQQTLDSGNSLFPDGILINSSPHFSSSIGDQGKTYMFRISNVGLSTSFNFRNQGHKLKLVKIEGSHTLQEIWNLTANADGPNPQGSYHYGLMKTMRTSVLNATLHDFLEIIFQNNENAIQSWLRLLGCWVGQLCIMGLMYSD</sequence>
<gene>
    <name evidence="2" type="ORF">IFM89_036776</name>
</gene>
<dbReference type="InterPro" id="IPR001117">
    <property type="entry name" value="Cu-oxidase_2nd"/>
</dbReference>
<dbReference type="SUPFAM" id="SSF49503">
    <property type="entry name" value="Cupredoxins"/>
    <property type="match status" value="1"/>
</dbReference>
<organism evidence="2 3">
    <name type="scientific">Coptis chinensis</name>
    <dbReference type="NCBI Taxonomy" id="261450"/>
    <lineage>
        <taxon>Eukaryota</taxon>
        <taxon>Viridiplantae</taxon>
        <taxon>Streptophyta</taxon>
        <taxon>Embryophyta</taxon>
        <taxon>Tracheophyta</taxon>
        <taxon>Spermatophyta</taxon>
        <taxon>Magnoliopsida</taxon>
        <taxon>Ranunculales</taxon>
        <taxon>Ranunculaceae</taxon>
        <taxon>Coptidoideae</taxon>
        <taxon>Coptis</taxon>
    </lineage>
</organism>
<evidence type="ECO:0000259" key="1">
    <source>
        <dbReference type="Pfam" id="PF00394"/>
    </source>
</evidence>
<dbReference type="Gene3D" id="2.60.40.420">
    <property type="entry name" value="Cupredoxins - blue copper proteins"/>
    <property type="match status" value="1"/>
</dbReference>
<dbReference type="InterPro" id="IPR008972">
    <property type="entry name" value="Cupredoxin"/>
</dbReference>